<comment type="caution">
    <text evidence="1">The sequence shown here is derived from an EMBL/GenBank/DDBJ whole genome shotgun (WGS) entry which is preliminary data.</text>
</comment>
<reference evidence="1" key="1">
    <citation type="submission" date="2021-06" db="EMBL/GenBank/DDBJ databases">
        <authorList>
            <person name="Kallberg Y."/>
            <person name="Tangrot J."/>
            <person name="Rosling A."/>
        </authorList>
    </citation>
    <scope>NUCLEOTIDE SEQUENCE</scope>
    <source>
        <strain evidence="1">FL966</strain>
    </source>
</reference>
<evidence type="ECO:0000313" key="1">
    <source>
        <dbReference type="EMBL" id="CAG8839425.1"/>
    </source>
</evidence>
<dbReference type="Proteomes" id="UP000789759">
    <property type="component" value="Unassembled WGS sequence"/>
</dbReference>
<feature type="non-terminal residue" evidence="1">
    <location>
        <position position="107"/>
    </location>
</feature>
<sequence>MMGGKYAPVLANNGLVTVGNQQSAIQRLTQERYQFYDTPDTYEARIRPLLLGVVDNDAQVLGFLKSHLTHGQNLSGRIPEKLSQIPNQIQALPSINPLSYSLPLVAP</sequence>
<accession>A0A9N9KIZ6</accession>
<dbReference type="EMBL" id="CAJVQA010087108">
    <property type="protein sequence ID" value="CAG8839425.1"/>
    <property type="molecule type" value="Genomic_DNA"/>
</dbReference>
<name>A0A9N9KIZ6_9GLOM</name>
<protein>
    <submittedName>
        <fullName evidence="1">1672_t:CDS:1</fullName>
    </submittedName>
</protein>
<gene>
    <name evidence="1" type="ORF">CPELLU_LOCUS21858</name>
</gene>
<organism evidence="1 2">
    <name type="scientific">Cetraspora pellucida</name>
    <dbReference type="NCBI Taxonomy" id="1433469"/>
    <lineage>
        <taxon>Eukaryota</taxon>
        <taxon>Fungi</taxon>
        <taxon>Fungi incertae sedis</taxon>
        <taxon>Mucoromycota</taxon>
        <taxon>Glomeromycotina</taxon>
        <taxon>Glomeromycetes</taxon>
        <taxon>Diversisporales</taxon>
        <taxon>Gigasporaceae</taxon>
        <taxon>Cetraspora</taxon>
    </lineage>
</organism>
<keyword evidence="2" id="KW-1185">Reference proteome</keyword>
<evidence type="ECO:0000313" key="2">
    <source>
        <dbReference type="Proteomes" id="UP000789759"/>
    </source>
</evidence>
<proteinExistence type="predicted"/>
<dbReference type="OrthoDB" id="2429651at2759"/>
<dbReference type="AlphaFoldDB" id="A0A9N9KIZ6"/>